<dbReference type="Gene3D" id="1.20.1600.10">
    <property type="entry name" value="Outer membrane efflux proteins (OEP)"/>
    <property type="match status" value="1"/>
</dbReference>
<evidence type="ECO:0000313" key="5">
    <source>
        <dbReference type="Proteomes" id="UP000289437"/>
    </source>
</evidence>
<dbReference type="Pfam" id="PF02321">
    <property type="entry name" value="OEP"/>
    <property type="match status" value="2"/>
</dbReference>
<evidence type="ECO:0000256" key="2">
    <source>
        <dbReference type="SAM" id="Coils"/>
    </source>
</evidence>
<dbReference type="SUPFAM" id="SSF56954">
    <property type="entry name" value="Outer membrane efflux proteins (OEP)"/>
    <property type="match status" value="1"/>
</dbReference>
<sequence length="469" mass="49722">MGLRASFMLTVVMVAGTASFGQQGMTMPMDHAAMKPENGLPALAPANDLLGEIAKRPALSLDDFLSRAKASNPTLDQARADVRRTQGLAVQAGLFPNPTIGYQGDQIRGGSFGGGEQGAFVGQMIPLGGKLSMRRKALEAEAQVGSIGIEVQAARVRADVTQAFFATLAAQETVQVRRRLLGVAQDAVETAHQLANVGQADAPDVLMTEVEEEQAVIASAEAQRMFLGRFRSLAALAGSPQMEAEPLTGDLAAVPAIEAGALLDHVLQENPAVMEAQSKVAAAEARLASARREVAPDLQLKAGEQFNFEQLNNTTAGKVGPQSFASAGISVPLWNRNQGNIEAAQAEAERARQEVRRIQLALRESAEPMIESYQTARQEAGLYRSSILPRATRASQLYEAKYNEMAQAYPQVLVARRTVLELQLRYIGALAAMWQIGSSLENGTLSGGLNGPRTFGGGVAGAYGEGGLE</sequence>
<evidence type="ECO:0000256" key="3">
    <source>
        <dbReference type="SAM" id="SignalP"/>
    </source>
</evidence>
<evidence type="ECO:0000313" key="4">
    <source>
        <dbReference type="EMBL" id="RXH55989.1"/>
    </source>
</evidence>
<feature type="coiled-coil region" evidence="2">
    <location>
        <begin position="334"/>
        <end position="361"/>
    </location>
</feature>
<gene>
    <name evidence="4" type="ORF">GRAN_2846</name>
</gene>
<dbReference type="OrthoDB" id="9791261at2"/>
<dbReference type="GO" id="GO:0015562">
    <property type="term" value="F:efflux transmembrane transporter activity"/>
    <property type="evidence" value="ECO:0007669"/>
    <property type="project" value="InterPro"/>
</dbReference>
<organism evidence="4 5">
    <name type="scientific">Granulicella sibirica</name>
    <dbReference type="NCBI Taxonomy" id="2479048"/>
    <lineage>
        <taxon>Bacteria</taxon>
        <taxon>Pseudomonadati</taxon>
        <taxon>Acidobacteriota</taxon>
        <taxon>Terriglobia</taxon>
        <taxon>Terriglobales</taxon>
        <taxon>Acidobacteriaceae</taxon>
        <taxon>Granulicella</taxon>
    </lineage>
</organism>
<name>A0A4Q0T251_9BACT</name>
<dbReference type="InterPro" id="IPR010131">
    <property type="entry name" value="MdtP/NodT-like"/>
</dbReference>
<evidence type="ECO:0000256" key="1">
    <source>
        <dbReference type="ARBA" id="ARBA00007613"/>
    </source>
</evidence>
<dbReference type="InterPro" id="IPR003423">
    <property type="entry name" value="OMP_efflux"/>
</dbReference>
<dbReference type="PANTHER" id="PTHR30203:SF24">
    <property type="entry name" value="BLR4935 PROTEIN"/>
    <property type="match status" value="1"/>
</dbReference>
<dbReference type="Proteomes" id="UP000289437">
    <property type="component" value="Unassembled WGS sequence"/>
</dbReference>
<dbReference type="RefSeq" id="WP_128913535.1">
    <property type="nucleotide sequence ID" value="NZ_RDSM01000002.1"/>
</dbReference>
<feature type="chain" id="PRO_5020592614" evidence="3">
    <location>
        <begin position="21"/>
        <end position="469"/>
    </location>
</feature>
<dbReference type="AlphaFoldDB" id="A0A4Q0T251"/>
<dbReference type="EMBL" id="RDSM01000002">
    <property type="protein sequence ID" value="RXH55989.1"/>
    <property type="molecule type" value="Genomic_DNA"/>
</dbReference>
<keyword evidence="3" id="KW-0732">Signal</keyword>
<accession>A0A4Q0T251</accession>
<dbReference type="PANTHER" id="PTHR30203">
    <property type="entry name" value="OUTER MEMBRANE CATION EFFLUX PROTEIN"/>
    <property type="match status" value="1"/>
</dbReference>
<proteinExistence type="inferred from homology"/>
<comment type="similarity">
    <text evidence="1">Belongs to the outer membrane factor (OMF) (TC 1.B.17) family.</text>
</comment>
<protein>
    <submittedName>
        <fullName evidence="4">Heavy metal RND efflux outer membrane protein, CzcC family</fullName>
    </submittedName>
</protein>
<comment type="caution">
    <text evidence="4">The sequence shown here is derived from an EMBL/GenBank/DDBJ whole genome shotgun (WGS) entry which is preliminary data.</text>
</comment>
<reference evidence="5" key="2">
    <citation type="submission" date="2019-02" db="EMBL/GenBank/DDBJ databases">
        <title>Granulicella sibirica sp. nov., a psychrotolerant acidobacterium isolated from an organic soil layer in forested tundra, West Siberia.</title>
        <authorList>
            <person name="Oshkin I.Y."/>
            <person name="Kulichevskaya I.S."/>
            <person name="Rijpstra W.I.C."/>
            <person name="Sinninghe Damste J.S."/>
            <person name="Rakitin A.L."/>
            <person name="Ravin N.V."/>
            <person name="Dedysh S.N."/>
        </authorList>
    </citation>
    <scope>NUCLEOTIDE SEQUENCE [LARGE SCALE GENOMIC DNA]</scope>
    <source>
        <strain evidence="5">AF10</strain>
    </source>
</reference>
<feature type="signal peptide" evidence="3">
    <location>
        <begin position="1"/>
        <end position="20"/>
    </location>
</feature>
<keyword evidence="2" id="KW-0175">Coiled coil</keyword>
<keyword evidence="5" id="KW-1185">Reference proteome</keyword>
<reference evidence="4 5" key="1">
    <citation type="submission" date="2018-11" db="EMBL/GenBank/DDBJ databases">
        <authorList>
            <person name="Mardanov A.V."/>
            <person name="Ravin N.V."/>
            <person name="Dedysh S.N."/>
        </authorList>
    </citation>
    <scope>NUCLEOTIDE SEQUENCE [LARGE SCALE GENOMIC DNA]</scope>
    <source>
        <strain evidence="4 5">AF10</strain>
    </source>
</reference>